<keyword evidence="4" id="KW-1185">Reference proteome</keyword>
<name>A0ABD1PYK5_9LAMI</name>
<comment type="caution">
    <text evidence="3">The sequence shown here is derived from an EMBL/GenBank/DDBJ whole genome shotgun (WGS) entry which is preliminary data.</text>
</comment>
<reference evidence="3" key="1">
    <citation type="submission" date="2024-07" db="EMBL/GenBank/DDBJ databases">
        <title>Two chromosome-level genome assemblies of Korean endemic species Abeliophyllum distichum and Forsythia ovata (Oleaceae).</title>
        <authorList>
            <person name="Mun J.H."/>
        </authorList>
    </citation>
    <scope>NUCLEOTIDE SEQUENCE</scope>
    <source>
        <strain evidence="3">KNKB202402200001</strain>
        <tissue evidence="3">Leaf</tissue>
    </source>
</reference>
<keyword evidence="1" id="KW-1133">Transmembrane helix</keyword>
<dbReference type="Proteomes" id="UP001604277">
    <property type="component" value="Unassembled WGS sequence"/>
</dbReference>
<keyword evidence="1" id="KW-0472">Membrane</keyword>
<reference evidence="4" key="2">
    <citation type="submission" date="2024-07" db="EMBL/GenBank/DDBJ databases">
        <title>Two chromosome-level genome assemblies of Korean endemic species Abeliophyllum distichum and Forsythia ovata (Oleaceae).</title>
        <authorList>
            <person name="Jang H."/>
        </authorList>
    </citation>
    <scope>NUCLEOTIDE SEQUENCE [LARGE SCALE GENOMIC DNA]</scope>
</reference>
<dbReference type="Pfam" id="PF06697">
    <property type="entry name" value="DUF1191"/>
    <property type="match status" value="1"/>
</dbReference>
<protein>
    <submittedName>
        <fullName evidence="3">Uncharacterized protein</fullName>
    </submittedName>
</protein>
<dbReference type="InterPro" id="IPR010605">
    <property type="entry name" value="DUF1191"/>
</dbReference>
<keyword evidence="1" id="KW-0812">Transmembrane</keyword>
<dbReference type="PANTHER" id="PTHR33512:SF7">
    <property type="entry name" value="LEGUME LECTIN DOMAIN-CONTAINING PROTEIN"/>
    <property type="match status" value="1"/>
</dbReference>
<evidence type="ECO:0000256" key="1">
    <source>
        <dbReference type="SAM" id="Phobius"/>
    </source>
</evidence>
<gene>
    <name evidence="2" type="ORF">Fot_50357</name>
    <name evidence="3" type="ORF">Fot_50546</name>
</gene>
<dbReference type="EMBL" id="JBFOLJ010000016">
    <property type="protein sequence ID" value="KAL2468970.1"/>
    <property type="molecule type" value="Genomic_DNA"/>
</dbReference>
<proteinExistence type="predicted"/>
<accession>A0ABD1PYK5</accession>
<dbReference type="EMBL" id="JBFOLJ010000016">
    <property type="protein sequence ID" value="KAL2468781.1"/>
    <property type="molecule type" value="Genomic_DNA"/>
</dbReference>
<evidence type="ECO:0000313" key="4">
    <source>
        <dbReference type="Proteomes" id="UP001604277"/>
    </source>
</evidence>
<sequence>MSRSHTGKLYDISLPSNYSGMEVSILRIRTRSLWMKGANFSFFDIPSRILPWPFSRRVDLVYQNLGNWSSLYYNVSNYTFVAPVIGLLAYNSSTSSPHYEQIELNLLGDNPIVVRFPNVSLSVGMKCVMFSTNGTVEFSNVTGMNSCMAHGNGHFSVVIPSLPSNKMKERIWKWWAIGFAGGIVGLILLLVFVIMSYKLIKGKIIKKMERQSERSEGLDTIWIGRSRMPSASGIRTQPELESSYVP</sequence>
<dbReference type="AlphaFoldDB" id="A0ABD1PYK5"/>
<organism evidence="3 4">
    <name type="scientific">Forsythia ovata</name>
    <dbReference type="NCBI Taxonomy" id="205694"/>
    <lineage>
        <taxon>Eukaryota</taxon>
        <taxon>Viridiplantae</taxon>
        <taxon>Streptophyta</taxon>
        <taxon>Embryophyta</taxon>
        <taxon>Tracheophyta</taxon>
        <taxon>Spermatophyta</taxon>
        <taxon>Magnoliopsida</taxon>
        <taxon>eudicotyledons</taxon>
        <taxon>Gunneridae</taxon>
        <taxon>Pentapetalae</taxon>
        <taxon>asterids</taxon>
        <taxon>lamiids</taxon>
        <taxon>Lamiales</taxon>
        <taxon>Oleaceae</taxon>
        <taxon>Forsythieae</taxon>
        <taxon>Forsythia</taxon>
    </lineage>
</organism>
<feature type="transmembrane region" description="Helical" evidence="1">
    <location>
        <begin position="174"/>
        <end position="200"/>
    </location>
</feature>
<evidence type="ECO:0000313" key="3">
    <source>
        <dbReference type="EMBL" id="KAL2468970.1"/>
    </source>
</evidence>
<evidence type="ECO:0000313" key="2">
    <source>
        <dbReference type="EMBL" id="KAL2468781.1"/>
    </source>
</evidence>
<dbReference type="PANTHER" id="PTHR33512">
    <property type="entry name" value="PROTEIN, PUTATIVE (DUF1191)-RELATED"/>
    <property type="match status" value="1"/>
</dbReference>